<dbReference type="GO" id="GO:0008360">
    <property type="term" value="P:regulation of cell shape"/>
    <property type="evidence" value="ECO:0007669"/>
    <property type="project" value="UniProtKB-KW"/>
</dbReference>
<comment type="function">
    <text evidence="9 10">Cell wall formation. Catalyzes the addition of glutamate to the nucleotide precursor UDP-N-acetylmuramoyl-L-alanine (UMA).</text>
</comment>
<proteinExistence type="inferred from homology"/>
<dbReference type="GO" id="GO:0071555">
    <property type="term" value="P:cell wall organization"/>
    <property type="evidence" value="ECO:0007669"/>
    <property type="project" value="UniProtKB-KW"/>
</dbReference>
<dbReference type="SUPFAM" id="SSF53623">
    <property type="entry name" value="MurD-like peptide ligases, catalytic domain"/>
    <property type="match status" value="1"/>
</dbReference>
<dbReference type="RefSeq" id="WP_012150756.1">
    <property type="nucleotide sequence ID" value="NC_009882.1"/>
</dbReference>
<dbReference type="Gene3D" id="3.40.50.720">
    <property type="entry name" value="NAD(P)-binding Rossmann-like Domain"/>
    <property type="match status" value="1"/>
</dbReference>
<dbReference type="Pfam" id="PF08245">
    <property type="entry name" value="Mur_ligase_M"/>
    <property type="match status" value="1"/>
</dbReference>
<comment type="similarity">
    <text evidence="9">Belongs to the MurCDEF family.</text>
</comment>
<feature type="binding site" evidence="9">
    <location>
        <begin position="111"/>
        <end position="117"/>
    </location>
    <ligand>
        <name>ATP</name>
        <dbReference type="ChEBI" id="CHEBI:30616"/>
    </ligand>
</feature>
<comment type="catalytic activity">
    <reaction evidence="9 10">
        <text>UDP-N-acetyl-alpha-D-muramoyl-L-alanine + D-glutamate + ATP = UDP-N-acetyl-alpha-D-muramoyl-L-alanyl-D-glutamate + ADP + phosphate + H(+)</text>
        <dbReference type="Rhea" id="RHEA:16429"/>
        <dbReference type="ChEBI" id="CHEBI:15378"/>
        <dbReference type="ChEBI" id="CHEBI:29986"/>
        <dbReference type="ChEBI" id="CHEBI:30616"/>
        <dbReference type="ChEBI" id="CHEBI:43474"/>
        <dbReference type="ChEBI" id="CHEBI:83898"/>
        <dbReference type="ChEBI" id="CHEBI:83900"/>
        <dbReference type="ChEBI" id="CHEBI:456216"/>
        <dbReference type="EC" id="6.3.2.9"/>
    </reaction>
</comment>
<evidence type="ECO:0000256" key="8">
    <source>
        <dbReference type="ARBA" id="ARBA00023306"/>
    </source>
</evidence>
<dbReference type="GO" id="GO:0005737">
    <property type="term" value="C:cytoplasm"/>
    <property type="evidence" value="ECO:0007669"/>
    <property type="project" value="UniProtKB-SubCell"/>
</dbReference>
<evidence type="ECO:0000256" key="10">
    <source>
        <dbReference type="RuleBase" id="RU003664"/>
    </source>
</evidence>
<evidence type="ECO:0000256" key="1">
    <source>
        <dbReference type="ARBA" id="ARBA00004496"/>
    </source>
</evidence>
<comment type="pathway">
    <text evidence="2 9 10">Cell wall biogenesis; peptidoglycan biosynthesis.</text>
</comment>
<dbReference type="Gene3D" id="3.90.190.20">
    <property type="entry name" value="Mur ligase, C-terminal domain"/>
    <property type="match status" value="1"/>
</dbReference>
<dbReference type="EMBL" id="CP000848">
    <property type="protein sequence ID" value="ABV76169.1"/>
    <property type="molecule type" value="Genomic_DNA"/>
</dbReference>
<evidence type="ECO:0000259" key="12">
    <source>
        <dbReference type="Pfam" id="PF08245"/>
    </source>
</evidence>
<protein>
    <recommendedName>
        <fullName evidence="9 10">UDP-N-acetylmuramoylalanine--D-glutamate ligase</fullName>
        <ecNumber evidence="9 10">6.3.2.9</ecNumber>
    </recommendedName>
    <alternativeName>
        <fullName evidence="9">D-glutamic acid-adding enzyme</fullName>
    </alternativeName>
    <alternativeName>
        <fullName evidence="9">UDP-N-acetylmuramoyl-L-alanyl-D-glutamate synthetase</fullName>
    </alternativeName>
</protein>
<dbReference type="AlphaFoldDB" id="A0A0H3AXA5"/>
<dbReference type="InterPro" id="IPR022437">
    <property type="entry name" value="RPE3"/>
</dbReference>
<sequence>MNSHTKQKIGVFGLGKTGISVYEELQNKYDVIVYDDLKANRDIFEELYSKTAIAALSDSRWQNLDTIVLSPGIPLTHEIVNIAKSFNIPITSDIDLLFAKSKNLKFIAITGTNGKSTTTALISHILNSSGLDYPVAGNIGVSALQAKASKDGYVLELSSFQLDLVKTFTAKIAVLLNITPDHLDRHQDMPCYIAAKSKIFDRMDQESYAVINIDNDYCREVFIKLQQEQRIKLIPFSVTQILENGISVVDDKISANFFDDISFELQHNSESFRQDEFQGEPAEPECIKIREHRQNLHNSLVSSFMHYTVPFNKNLQGVHNCENIAASYAVAKIIGVEPKKILESISSFQSLPHRMQYIGSINNISFYNDSKATNAISAVQSIKALDNIYWLAGGIPKEGGIEEIKPYFSQIKKAYFYGQAKEIFANTAKHIVDFVICDNLEQAFDLAYKDAVGDNAEVKNILLAPSCSSYDQFKNFEERGELFIKLCSILSLRGLTTGSS</sequence>
<dbReference type="PROSITE" id="PS01011">
    <property type="entry name" value="FOLYLPOLYGLU_SYNT_1"/>
    <property type="match status" value="1"/>
</dbReference>
<dbReference type="InterPro" id="IPR036565">
    <property type="entry name" value="Mur-like_cat_sf"/>
</dbReference>
<dbReference type="UniPathway" id="UPA00219"/>
<name>A0A0H3AXA5_RICRS</name>
<feature type="domain" description="Mur ligase C-terminal" evidence="11">
    <location>
        <begin position="353"/>
        <end position="466"/>
    </location>
</feature>
<feature type="domain" description="Mur ligase central" evidence="12">
    <location>
        <begin position="109"/>
        <end position="330"/>
    </location>
</feature>
<accession>A0A0H3AXA5</accession>
<evidence type="ECO:0000313" key="13">
    <source>
        <dbReference type="EMBL" id="ABV76169.1"/>
    </source>
</evidence>
<dbReference type="InterPro" id="IPR036615">
    <property type="entry name" value="Mur_ligase_C_dom_sf"/>
</dbReference>
<dbReference type="InterPro" id="IPR004101">
    <property type="entry name" value="Mur_ligase_C"/>
</dbReference>
<dbReference type="InterPro" id="IPR005762">
    <property type="entry name" value="MurD"/>
</dbReference>
<evidence type="ECO:0000259" key="11">
    <source>
        <dbReference type="Pfam" id="PF02875"/>
    </source>
</evidence>
<dbReference type="GeneID" id="79937315"/>
<dbReference type="KEGG" id="rri:A1G_03160"/>
<dbReference type="NCBIfam" id="TIGR01087">
    <property type="entry name" value="murD"/>
    <property type="match status" value="1"/>
</dbReference>
<keyword evidence="9 10" id="KW-0133">Cell shape</keyword>
<evidence type="ECO:0000256" key="3">
    <source>
        <dbReference type="ARBA" id="ARBA00022490"/>
    </source>
</evidence>
<dbReference type="Proteomes" id="UP000006832">
    <property type="component" value="Chromosome"/>
</dbReference>
<dbReference type="Pfam" id="PF02875">
    <property type="entry name" value="Mur_ligase_C"/>
    <property type="match status" value="1"/>
</dbReference>
<dbReference type="Pfam" id="PF21799">
    <property type="entry name" value="MurD-like_N"/>
    <property type="match status" value="1"/>
</dbReference>
<dbReference type="PANTHER" id="PTHR43692:SF1">
    <property type="entry name" value="UDP-N-ACETYLMURAMOYLALANINE--D-GLUTAMATE LIGASE"/>
    <property type="match status" value="1"/>
</dbReference>
<evidence type="ECO:0000256" key="2">
    <source>
        <dbReference type="ARBA" id="ARBA00004752"/>
    </source>
</evidence>
<evidence type="ECO:0000256" key="6">
    <source>
        <dbReference type="ARBA" id="ARBA00022741"/>
    </source>
</evidence>
<keyword evidence="3 9" id="KW-0963">Cytoplasm</keyword>
<evidence type="ECO:0000256" key="5">
    <source>
        <dbReference type="ARBA" id="ARBA00022618"/>
    </source>
</evidence>
<keyword evidence="5 9" id="KW-0132">Cell division</keyword>
<evidence type="ECO:0000313" key="14">
    <source>
        <dbReference type="Proteomes" id="UP000006832"/>
    </source>
</evidence>
<organism evidence="13 14">
    <name type="scientific">Rickettsia rickettsii (strain Sheila Smith)</name>
    <dbReference type="NCBI Taxonomy" id="392021"/>
    <lineage>
        <taxon>Bacteria</taxon>
        <taxon>Pseudomonadati</taxon>
        <taxon>Pseudomonadota</taxon>
        <taxon>Alphaproteobacteria</taxon>
        <taxon>Rickettsiales</taxon>
        <taxon>Rickettsiaceae</taxon>
        <taxon>Rickettsieae</taxon>
        <taxon>Rickettsia</taxon>
        <taxon>spotted fever group</taxon>
    </lineage>
</organism>
<comment type="subcellular location">
    <subcellularLocation>
        <location evidence="1 9 10">Cytoplasm</location>
    </subcellularLocation>
</comment>
<dbReference type="InterPro" id="IPR018109">
    <property type="entry name" value="Folylpolyglutamate_synth_CS"/>
</dbReference>
<dbReference type="GO" id="GO:0051301">
    <property type="term" value="P:cell division"/>
    <property type="evidence" value="ECO:0007669"/>
    <property type="project" value="UniProtKB-KW"/>
</dbReference>
<dbReference type="SUPFAM" id="SSF53244">
    <property type="entry name" value="MurD-like peptide ligases, peptide-binding domain"/>
    <property type="match status" value="1"/>
</dbReference>
<dbReference type="Gene3D" id="3.40.1190.10">
    <property type="entry name" value="Mur-like, catalytic domain"/>
    <property type="match status" value="1"/>
</dbReference>
<keyword evidence="8 9" id="KW-0131">Cell cycle</keyword>
<evidence type="ECO:0000256" key="9">
    <source>
        <dbReference type="HAMAP-Rule" id="MF_00639"/>
    </source>
</evidence>
<dbReference type="PANTHER" id="PTHR43692">
    <property type="entry name" value="UDP-N-ACETYLMURAMOYLALANINE--D-GLUTAMATE LIGASE"/>
    <property type="match status" value="1"/>
</dbReference>
<dbReference type="HOGENOM" id="CLU_032540_3_0_5"/>
<dbReference type="SUPFAM" id="SSF51984">
    <property type="entry name" value="MurCD N-terminal domain"/>
    <property type="match status" value="1"/>
</dbReference>
<keyword evidence="9 10" id="KW-0961">Cell wall biogenesis/degradation</keyword>
<dbReference type="GO" id="GO:0005524">
    <property type="term" value="F:ATP binding"/>
    <property type="evidence" value="ECO:0007669"/>
    <property type="project" value="UniProtKB-UniRule"/>
</dbReference>
<gene>
    <name evidence="9 13" type="primary">murD</name>
    <name evidence="13" type="ordered locus">A1G_03160</name>
</gene>
<dbReference type="GO" id="GO:0009252">
    <property type="term" value="P:peptidoglycan biosynthetic process"/>
    <property type="evidence" value="ECO:0007669"/>
    <property type="project" value="UniProtKB-UniRule"/>
</dbReference>
<evidence type="ECO:0000256" key="7">
    <source>
        <dbReference type="ARBA" id="ARBA00022840"/>
    </source>
</evidence>
<keyword evidence="4 9" id="KW-0436">Ligase</keyword>
<dbReference type="EC" id="6.3.2.9" evidence="9 10"/>
<reference evidence="14" key="1">
    <citation type="submission" date="2007-09" db="EMBL/GenBank/DDBJ databases">
        <title>Complete genome sequence of Rickettsia rickettsii.</title>
        <authorList>
            <person name="Madan A."/>
            <person name="Fahey J."/>
            <person name="Helton E."/>
            <person name="Ketteman M."/>
            <person name="Madan A."/>
            <person name="Rodrigues S."/>
            <person name="Sanchez A."/>
            <person name="Dasch G."/>
            <person name="Eremeeva M."/>
        </authorList>
    </citation>
    <scope>NUCLEOTIDE SEQUENCE [LARGE SCALE GENOMIC DNA]</scope>
    <source>
        <strain evidence="14">Sheila Smith</strain>
    </source>
</reference>
<keyword evidence="9 10" id="KW-0573">Peptidoglycan synthesis</keyword>
<keyword evidence="7 9" id="KW-0067">ATP-binding</keyword>
<dbReference type="GO" id="GO:0004326">
    <property type="term" value="F:tetrahydrofolylpolyglutamate synthase activity"/>
    <property type="evidence" value="ECO:0007669"/>
    <property type="project" value="InterPro"/>
</dbReference>
<dbReference type="HAMAP" id="MF_00639">
    <property type="entry name" value="MurD"/>
    <property type="match status" value="1"/>
</dbReference>
<evidence type="ECO:0000256" key="4">
    <source>
        <dbReference type="ARBA" id="ARBA00022598"/>
    </source>
</evidence>
<dbReference type="NCBIfam" id="TIGR03775">
    <property type="entry name" value="RPE3"/>
    <property type="match status" value="1"/>
</dbReference>
<dbReference type="InterPro" id="IPR013221">
    <property type="entry name" value="Mur_ligase_cen"/>
</dbReference>
<dbReference type="GO" id="GO:0008764">
    <property type="term" value="F:UDP-N-acetylmuramoylalanine-D-glutamate ligase activity"/>
    <property type="evidence" value="ECO:0007669"/>
    <property type="project" value="UniProtKB-UniRule"/>
</dbReference>
<keyword evidence="6 9" id="KW-0547">Nucleotide-binding</keyword>